<dbReference type="Pfam" id="PF00109">
    <property type="entry name" value="ketoacyl-synt"/>
    <property type="match status" value="1"/>
</dbReference>
<evidence type="ECO:0000256" key="60">
    <source>
        <dbReference type="ARBA" id="ARBA00049422"/>
    </source>
</evidence>
<dbReference type="PANTHER" id="PTHR43775:SF7">
    <property type="entry name" value="FATTY ACID SYNTHASE"/>
    <property type="match status" value="1"/>
</dbReference>
<evidence type="ECO:0000256" key="14">
    <source>
        <dbReference type="ARBA" id="ARBA00022832"/>
    </source>
</evidence>
<evidence type="ECO:0000256" key="42">
    <source>
        <dbReference type="ARBA" id="ARBA00047897"/>
    </source>
</evidence>
<comment type="catalytic activity">
    <reaction evidence="55">
        <text>(2E)-octadecenoyl-[ACP] + NADPH + H(+) = octadecanoyl-[ACP] + NADP(+)</text>
        <dbReference type="Rhea" id="RHEA:41928"/>
        <dbReference type="Rhea" id="RHEA-COMP:9655"/>
        <dbReference type="Rhea" id="RHEA-COMP:9656"/>
        <dbReference type="ChEBI" id="CHEBI:15378"/>
        <dbReference type="ChEBI" id="CHEBI:57783"/>
        <dbReference type="ChEBI" id="CHEBI:58349"/>
        <dbReference type="ChEBI" id="CHEBI:78489"/>
        <dbReference type="ChEBI" id="CHEBI:78495"/>
    </reaction>
    <physiologicalReaction direction="left-to-right" evidence="55">
        <dbReference type="Rhea" id="RHEA:41929"/>
    </physiologicalReaction>
</comment>
<evidence type="ECO:0000256" key="27">
    <source>
        <dbReference type="ARBA" id="ARBA00023394"/>
    </source>
</evidence>
<dbReference type="Pfam" id="PF08659">
    <property type="entry name" value="KR"/>
    <property type="match status" value="1"/>
</dbReference>
<evidence type="ECO:0000256" key="11">
    <source>
        <dbReference type="ARBA" id="ARBA00022679"/>
    </source>
</evidence>
<evidence type="ECO:0000256" key="25">
    <source>
        <dbReference type="ARBA" id="ARBA00023373"/>
    </source>
</evidence>
<evidence type="ECO:0000256" key="44">
    <source>
        <dbReference type="ARBA" id="ARBA00047961"/>
    </source>
</evidence>
<comment type="catalytic activity">
    <reaction evidence="30">
        <text>(3R)-hydroxyhexadecanoyl-[ACP] = (2E)-hexadecenoyl-[ACP] + H2O</text>
        <dbReference type="Rhea" id="RHEA:41908"/>
        <dbReference type="Rhea" id="RHEA-COMP:9650"/>
        <dbReference type="Rhea" id="RHEA-COMP:9651"/>
        <dbReference type="ChEBI" id="CHEBI:15377"/>
        <dbReference type="ChEBI" id="CHEBI:78480"/>
        <dbReference type="ChEBI" id="CHEBI:78481"/>
    </reaction>
    <physiologicalReaction direction="left-to-right" evidence="30">
        <dbReference type="Rhea" id="RHEA:41909"/>
    </physiologicalReaction>
</comment>
<comment type="catalytic activity">
    <reaction evidence="44">
        <text>acetyl-[ACP] + malonyl-[ACP] + H(+) = 3-oxobutanoyl-[ACP] + holo-[ACP] + CO2</text>
        <dbReference type="Rhea" id="RHEA:41800"/>
        <dbReference type="Rhea" id="RHEA-COMP:9621"/>
        <dbReference type="Rhea" id="RHEA-COMP:9623"/>
        <dbReference type="Rhea" id="RHEA-COMP:9625"/>
        <dbReference type="Rhea" id="RHEA-COMP:9685"/>
        <dbReference type="ChEBI" id="CHEBI:15378"/>
        <dbReference type="ChEBI" id="CHEBI:16526"/>
        <dbReference type="ChEBI" id="CHEBI:64479"/>
        <dbReference type="ChEBI" id="CHEBI:78446"/>
        <dbReference type="ChEBI" id="CHEBI:78449"/>
        <dbReference type="ChEBI" id="CHEBI:78450"/>
    </reaction>
    <physiologicalReaction direction="left-to-right" evidence="44">
        <dbReference type="Rhea" id="RHEA:41801"/>
    </physiologicalReaction>
</comment>
<keyword evidence="21" id="KW-0275">Fatty acid biosynthesis</keyword>
<evidence type="ECO:0000256" key="7">
    <source>
        <dbReference type="ARBA" id="ARBA00018769"/>
    </source>
</evidence>
<evidence type="ECO:0000256" key="38">
    <source>
        <dbReference type="ARBA" id="ARBA00047451"/>
    </source>
</evidence>
<dbReference type="InterPro" id="IPR001227">
    <property type="entry name" value="Ac_transferase_dom_sf"/>
</dbReference>
<dbReference type="InterPro" id="IPR050091">
    <property type="entry name" value="PKS_NRPS_Biosynth_Enz"/>
</dbReference>
<comment type="catalytic activity">
    <reaction evidence="37">
        <text>3-oxodecanoyl-[ACP] + NADPH + H(+) = (3R)-hydroxydecanoyl-[ACP] + NADP(+)</text>
        <dbReference type="Rhea" id="RHEA:41856"/>
        <dbReference type="Rhea" id="RHEA-COMP:9637"/>
        <dbReference type="Rhea" id="RHEA-COMP:9638"/>
        <dbReference type="ChEBI" id="CHEBI:15378"/>
        <dbReference type="ChEBI" id="CHEBI:57783"/>
        <dbReference type="ChEBI" id="CHEBI:58349"/>
        <dbReference type="ChEBI" id="CHEBI:78464"/>
        <dbReference type="ChEBI" id="CHEBI:78466"/>
    </reaction>
    <physiologicalReaction direction="left-to-right" evidence="37">
        <dbReference type="Rhea" id="RHEA:41857"/>
    </physiologicalReaction>
</comment>
<dbReference type="Pfam" id="PF16197">
    <property type="entry name" value="KAsynt_C_assoc"/>
    <property type="match status" value="1"/>
</dbReference>
<comment type="catalytic activity">
    <reaction evidence="61">
        <text>butanoyl-[ACP] + malonyl-[ACP] + H(+) = 3-oxohexanoyl-[ACP] + holo-[ACP] + CO2</text>
        <dbReference type="Rhea" id="RHEA:41820"/>
        <dbReference type="Rhea" id="RHEA-COMP:9623"/>
        <dbReference type="Rhea" id="RHEA-COMP:9628"/>
        <dbReference type="Rhea" id="RHEA-COMP:9629"/>
        <dbReference type="Rhea" id="RHEA-COMP:9685"/>
        <dbReference type="ChEBI" id="CHEBI:15378"/>
        <dbReference type="ChEBI" id="CHEBI:16526"/>
        <dbReference type="ChEBI" id="CHEBI:64479"/>
        <dbReference type="ChEBI" id="CHEBI:78449"/>
        <dbReference type="ChEBI" id="CHEBI:78454"/>
        <dbReference type="ChEBI" id="CHEBI:78456"/>
    </reaction>
    <physiologicalReaction direction="left-to-right" evidence="61">
        <dbReference type="Rhea" id="RHEA:41821"/>
    </physiologicalReaction>
</comment>
<dbReference type="Gene3D" id="3.40.47.10">
    <property type="match status" value="1"/>
</dbReference>
<dbReference type="InterPro" id="IPR036291">
    <property type="entry name" value="NAD(P)-bd_dom_sf"/>
</dbReference>
<comment type="catalytic activity">
    <reaction evidence="45">
        <text>hexadecanoyl-[ACP] + malonyl-[ACP] + H(+) = 3-oxooctadecanoyl-[ACP] + holo-[ACP] + CO2</text>
        <dbReference type="Rhea" id="RHEA:41916"/>
        <dbReference type="Rhea" id="RHEA-COMP:9623"/>
        <dbReference type="Rhea" id="RHEA-COMP:9652"/>
        <dbReference type="Rhea" id="RHEA-COMP:9653"/>
        <dbReference type="Rhea" id="RHEA-COMP:9685"/>
        <dbReference type="ChEBI" id="CHEBI:15378"/>
        <dbReference type="ChEBI" id="CHEBI:16526"/>
        <dbReference type="ChEBI" id="CHEBI:64479"/>
        <dbReference type="ChEBI" id="CHEBI:78449"/>
        <dbReference type="ChEBI" id="CHEBI:78483"/>
        <dbReference type="ChEBI" id="CHEBI:78487"/>
    </reaction>
    <physiologicalReaction direction="left-to-right" evidence="45">
        <dbReference type="Rhea" id="RHEA:41917"/>
    </physiologicalReaction>
</comment>
<evidence type="ECO:0000256" key="61">
    <source>
        <dbReference type="ARBA" id="ARBA00049449"/>
    </source>
</evidence>
<dbReference type="InterPro" id="IPR014031">
    <property type="entry name" value="Ketoacyl_synth_C"/>
</dbReference>
<evidence type="ECO:0000256" key="28">
    <source>
        <dbReference type="ARBA" id="ARBA00023398"/>
    </source>
</evidence>
<comment type="catalytic activity">
    <reaction evidence="38">
        <text>tetradecanoyl-[ACP] + malonyl-[ACP] + H(+) = 3-oxohexadecanoyl-[ACP] + holo-[ACP] + CO2</text>
        <dbReference type="Rhea" id="RHEA:41900"/>
        <dbReference type="Rhea" id="RHEA-COMP:9623"/>
        <dbReference type="Rhea" id="RHEA-COMP:9648"/>
        <dbReference type="Rhea" id="RHEA-COMP:9649"/>
        <dbReference type="Rhea" id="RHEA-COMP:9685"/>
        <dbReference type="ChEBI" id="CHEBI:15378"/>
        <dbReference type="ChEBI" id="CHEBI:16526"/>
        <dbReference type="ChEBI" id="CHEBI:64479"/>
        <dbReference type="ChEBI" id="CHEBI:78449"/>
        <dbReference type="ChEBI" id="CHEBI:78477"/>
        <dbReference type="ChEBI" id="CHEBI:78478"/>
    </reaction>
    <physiologicalReaction direction="left-to-right" evidence="38">
        <dbReference type="Rhea" id="RHEA:41901"/>
    </physiologicalReaction>
</comment>
<dbReference type="InterPro" id="IPR018201">
    <property type="entry name" value="Ketoacyl_synth_AS"/>
</dbReference>
<comment type="catalytic activity">
    <reaction evidence="41">
        <text>(2E)-hexadecenoyl-[ACP] + NADPH + H(+) = hexadecanoyl-[ACP] + NADP(+)</text>
        <dbReference type="Rhea" id="RHEA:41912"/>
        <dbReference type="Rhea" id="RHEA-COMP:9651"/>
        <dbReference type="Rhea" id="RHEA-COMP:9652"/>
        <dbReference type="ChEBI" id="CHEBI:15378"/>
        <dbReference type="ChEBI" id="CHEBI:57783"/>
        <dbReference type="ChEBI" id="CHEBI:58349"/>
        <dbReference type="ChEBI" id="CHEBI:78481"/>
        <dbReference type="ChEBI" id="CHEBI:78483"/>
    </reaction>
    <physiologicalReaction direction="left-to-right" evidence="41">
        <dbReference type="Rhea" id="RHEA:41913"/>
    </physiologicalReaction>
</comment>
<dbReference type="EMBL" id="JAPWTK010000095">
    <property type="protein sequence ID" value="KAJ8950730.1"/>
    <property type="molecule type" value="Genomic_DNA"/>
</dbReference>
<dbReference type="PANTHER" id="PTHR43775">
    <property type="entry name" value="FATTY ACID SYNTHASE"/>
    <property type="match status" value="1"/>
</dbReference>
<evidence type="ECO:0000256" key="53">
    <source>
        <dbReference type="ARBA" id="ARBA00048704"/>
    </source>
</evidence>
<dbReference type="Gene3D" id="3.90.180.10">
    <property type="entry name" value="Medium-chain alcohol dehydrogenases, catalytic domain"/>
    <property type="match status" value="1"/>
</dbReference>
<evidence type="ECO:0000256" key="31">
    <source>
        <dbReference type="ARBA" id="ARBA00023402"/>
    </source>
</evidence>
<evidence type="ECO:0000256" key="10">
    <source>
        <dbReference type="ARBA" id="ARBA00022553"/>
    </source>
</evidence>
<proteinExistence type="predicted"/>
<dbReference type="Gene3D" id="1.10.1470.20">
    <property type="entry name" value="Fatty acid synthase, domain 2"/>
    <property type="match status" value="1"/>
</dbReference>
<dbReference type="InterPro" id="IPR029058">
    <property type="entry name" value="AB_hydrolase_fold"/>
</dbReference>
<evidence type="ECO:0000256" key="58">
    <source>
        <dbReference type="ARBA" id="ARBA00049263"/>
    </source>
</evidence>
<dbReference type="InterPro" id="IPR016039">
    <property type="entry name" value="Thiolase-like"/>
</dbReference>
<keyword evidence="66" id="KW-1185">Reference proteome</keyword>
<evidence type="ECO:0000256" key="41">
    <source>
        <dbReference type="ARBA" id="ARBA00047810"/>
    </source>
</evidence>
<evidence type="ECO:0000256" key="23">
    <source>
        <dbReference type="ARBA" id="ARBA00023332"/>
    </source>
</evidence>
<comment type="catalytic activity">
    <reaction evidence="34">
        <text>3-oxooctadecanoyl-[ACP] + NADPH + H(+) = (3R)-hydroxyoctadecanoyl-[ACP] + NADP(+)</text>
        <dbReference type="Rhea" id="RHEA:41920"/>
        <dbReference type="Rhea" id="RHEA-COMP:9653"/>
        <dbReference type="Rhea" id="RHEA-COMP:9654"/>
        <dbReference type="ChEBI" id="CHEBI:15378"/>
        <dbReference type="ChEBI" id="CHEBI:57783"/>
        <dbReference type="ChEBI" id="CHEBI:58349"/>
        <dbReference type="ChEBI" id="CHEBI:78487"/>
        <dbReference type="ChEBI" id="CHEBI:78488"/>
    </reaction>
    <physiologicalReaction direction="left-to-right" evidence="34">
        <dbReference type="Rhea" id="RHEA:41921"/>
    </physiologicalReaction>
</comment>
<reference evidence="65" key="1">
    <citation type="journal article" date="2023" name="Insect Mol. Biol.">
        <title>Genome sequencing provides insights into the evolution of gene families encoding plant cell wall-degrading enzymes in longhorned beetles.</title>
        <authorList>
            <person name="Shin N.R."/>
            <person name="Okamura Y."/>
            <person name="Kirsch R."/>
            <person name="Pauchet Y."/>
        </authorList>
    </citation>
    <scope>NUCLEOTIDE SEQUENCE</scope>
    <source>
        <strain evidence="65">AMC_N1</strain>
    </source>
</reference>
<feature type="domain" description="Ketosynthase family 3 (KS3)" evidence="64">
    <location>
        <begin position="5"/>
        <end position="385"/>
    </location>
</feature>
<dbReference type="Pfam" id="PF02801">
    <property type="entry name" value="Ketoacyl-synt_C"/>
    <property type="match status" value="1"/>
</dbReference>
<dbReference type="CDD" id="cd05195">
    <property type="entry name" value="enoyl_red"/>
    <property type="match status" value="1"/>
</dbReference>
<dbReference type="GO" id="GO:0004316">
    <property type="term" value="F:3-oxoacyl-[acyl-carrier-protein] reductase (NADPH) activity"/>
    <property type="evidence" value="ECO:0007669"/>
    <property type="project" value="UniProtKB-EC"/>
</dbReference>
<dbReference type="EC" id="3.1.2.14" evidence="3"/>
<dbReference type="EC" id="2.3.1.85" evidence="4"/>
<evidence type="ECO:0000256" key="12">
    <source>
        <dbReference type="ARBA" id="ARBA00022799"/>
    </source>
</evidence>
<dbReference type="SUPFAM" id="SSF52151">
    <property type="entry name" value="FabD/lysophospholipase-like"/>
    <property type="match status" value="1"/>
</dbReference>
<evidence type="ECO:0000259" key="64">
    <source>
        <dbReference type="PROSITE" id="PS52004"/>
    </source>
</evidence>
<evidence type="ECO:0000256" key="55">
    <source>
        <dbReference type="ARBA" id="ARBA00049019"/>
    </source>
</evidence>
<dbReference type="Pfam" id="PF13602">
    <property type="entry name" value="ADH_zinc_N_2"/>
    <property type="match status" value="1"/>
</dbReference>
<comment type="catalytic activity">
    <reaction evidence="40">
        <text>dodecanoyl-[ACP] + malonyl-[ACP] + H(+) = 3-oxotetradecanoyl-[ACP] + holo-[ACP] + CO2</text>
        <dbReference type="Rhea" id="RHEA:41884"/>
        <dbReference type="Rhea" id="RHEA-COMP:9623"/>
        <dbReference type="Rhea" id="RHEA-COMP:9644"/>
        <dbReference type="Rhea" id="RHEA-COMP:9645"/>
        <dbReference type="Rhea" id="RHEA-COMP:9685"/>
        <dbReference type="ChEBI" id="CHEBI:15378"/>
        <dbReference type="ChEBI" id="CHEBI:16526"/>
        <dbReference type="ChEBI" id="CHEBI:64479"/>
        <dbReference type="ChEBI" id="CHEBI:65264"/>
        <dbReference type="ChEBI" id="CHEBI:78449"/>
        <dbReference type="ChEBI" id="CHEBI:78473"/>
    </reaction>
    <physiologicalReaction direction="left-to-right" evidence="40">
        <dbReference type="Rhea" id="RHEA:41885"/>
    </physiologicalReaction>
</comment>
<evidence type="ECO:0000256" key="15">
    <source>
        <dbReference type="ARBA" id="ARBA00022857"/>
    </source>
</evidence>
<evidence type="ECO:0000256" key="22">
    <source>
        <dbReference type="ARBA" id="ARBA00023268"/>
    </source>
</evidence>
<comment type="catalytic activity">
    <reaction evidence="26">
        <text>(3R)-hydroxydecanoyl-[ACP] = (2E)-decenoyl-[ACP] + H2O</text>
        <dbReference type="Rhea" id="RHEA:41860"/>
        <dbReference type="Rhea" id="RHEA-COMP:9638"/>
        <dbReference type="Rhea" id="RHEA-COMP:9639"/>
        <dbReference type="ChEBI" id="CHEBI:15377"/>
        <dbReference type="ChEBI" id="CHEBI:78466"/>
        <dbReference type="ChEBI" id="CHEBI:78467"/>
    </reaction>
    <physiologicalReaction direction="left-to-right" evidence="26">
        <dbReference type="Rhea" id="RHEA:41861"/>
    </physiologicalReaction>
</comment>
<dbReference type="GO" id="GO:0004313">
    <property type="term" value="F:[acyl-carrier-protein] S-acetyltransferase activity"/>
    <property type="evidence" value="ECO:0007669"/>
    <property type="project" value="UniProtKB-EC"/>
</dbReference>
<comment type="function">
    <text evidence="32">Fatty acid synthetase is a multifunctional enzyme that catalyzes the de novo biosynthesis of long-chain saturated fatty acids starting from acetyl-CoA and malonyl-CoA in the presence of NADPH. This multifunctional protein contains 7 catalytic activities and a site for the binding of the prosthetic group 4'-phosphopantetheine of the acyl carrier protein ([ACP]) domain.</text>
</comment>
<keyword evidence="8" id="KW-0596">Phosphopantetheine</keyword>
<evidence type="ECO:0000256" key="5">
    <source>
        <dbReference type="ARBA" id="ARBA00012948"/>
    </source>
</evidence>
<comment type="catalytic activity">
    <reaction evidence="53">
        <text>hexadecanoyl-[ACP] + H2O = hexadecanoate + holo-[ACP] + H(+)</text>
        <dbReference type="Rhea" id="RHEA:41932"/>
        <dbReference type="Rhea" id="RHEA-COMP:9652"/>
        <dbReference type="Rhea" id="RHEA-COMP:9685"/>
        <dbReference type="ChEBI" id="CHEBI:7896"/>
        <dbReference type="ChEBI" id="CHEBI:15377"/>
        <dbReference type="ChEBI" id="CHEBI:15378"/>
        <dbReference type="ChEBI" id="CHEBI:64479"/>
        <dbReference type="ChEBI" id="CHEBI:78483"/>
        <dbReference type="EC" id="3.1.2.14"/>
    </reaction>
    <physiologicalReaction direction="left-to-right" evidence="53">
        <dbReference type="Rhea" id="RHEA:41933"/>
    </physiologicalReaction>
</comment>
<dbReference type="EC" id="1.1.1.100" evidence="5"/>
<dbReference type="PROSITE" id="PS00606">
    <property type="entry name" value="KS3_1"/>
    <property type="match status" value="1"/>
</dbReference>
<dbReference type="InterPro" id="IPR016036">
    <property type="entry name" value="Malonyl_transacylase_ACP-bd"/>
</dbReference>
<dbReference type="InterPro" id="IPR014030">
    <property type="entry name" value="Ketoacyl_synth_N"/>
</dbReference>
<dbReference type="Gene3D" id="3.30.70.3290">
    <property type="match status" value="1"/>
</dbReference>
<comment type="catalytic activity">
    <reaction evidence="58">
        <text>3-oxododecanoyl-[ACP] + NADPH + H(+) = (3R)-hydroxydodecanoyl-[ACP] + NADP(+)</text>
        <dbReference type="Rhea" id="RHEA:41872"/>
        <dbReference type="Rhea" id="RHEA-COMP:9641"/>
        <dbReference type="Rhea" id="RHEA-COMP:9642"/>
        <dbReference type="ChEBI" id="CHEBI:15378"/>
        <dbReference type="ChEBI" id="CHEBI:57783"/>
        <dbReference type="ChEBI" id="CHEBI:58349"/>
        <dbReference type="ChEBI" id="CHEBI:78469"/>
        <dbReference type="ChEBI" id="CHEBI:78470"/>
    </reaction>
    <physiologicalReaction direction="left-to-right" evidence="58">
        <dbReference type="Rhea" id="RHEA:41873"/>
    </physiologicalReaction>
</comment>
<comment type="catalytic activity">
    <reaction evidence="51">
        <text>a 2,3-saturated acyl-[ACP] + NADP(+) = a (2E)-enoyl-[ACP] + NADPH + H(+)</text>
        <dbReference type="Rhea" id="RHEA:22564"/>
        <dbReference type="Rhea" id="RHEA-COMP:9925"/>
        <dbReference type="Rhea" id="RHEA-COMP:9926"/>
        <dbReference type="ChEBI" id="CHEBI:15378"/>
        <dbReference type="ChEBI" id="CHEBI:57783"/>
        <dbReference type="ChEBI" id="CHEBI:58349"/>
        <dbReference type="ChEBI" id="CHEBI:78784"/>
        <dbReference type="ChEBI" id="CHEBI:78785"/>
        <dbReference type="EC" id="1.3.1.39"/>
    </reaction>
    <physiologicalReaction direction="right-to-left" evidence="51">
        <dbReference type="Rhea" id="RHEA:22566"/>
    </physiologicalReaction>
</comment>
<evidence type="ECO:0000313" key="66">
    <source>
        <dbReference type="Proteomes" id="UP001162162"/>
    </source>
</evidence>
<dbReference type="Gene3D" id="3.40.50.720">
    <property type="entry name" value="NAD(P)-binding Rossmann-like Domain"/>
    <property type="match status" value="1"/>
</dbReference>
<comment type="catalytic activity">
    <reaction evidence="24">
        <text>(3R)-hydroxydodecanoyl-[ACP] = (2E)-dodecenoyl-[ACP] + H2O</text>
        <dbReference type="Rhea" id="RHEA:41876"/>
        <dbReference type="Rhea" id="RHEA-COMP:9642"/>
        <dbReference type="Rhea" id="RHEA-COMP:9643"/>
        <dbReference type="ChEBI" id="CHEBI:15377"/>
        <dbReference type="ChEBI" id="CHEBI:78470"/>
        <dbReference type="ChEBI" id="CHEBI:78472"/>
    </reaction>
    <physiologicalReaction direction="left-to-right" evidence="24">
        <dbReference type="Rhea" id="RHEA:41877"/>
    </physiologicalReaction>
</comment>
<evidence type="ECO:0000256" key="32">
    <source>
        <dbReference type="ARBA" id="ARBA00023442"/>
    </source>
</evidence>
<keyword evidence="17" id="KW-0007">Acetylation</keyword>
<evidence type="ECO:0000256" key="54">
    <source>
        <dbReference type="ARBA" id="ARBA00048935"/>
    </source>
</evidence>
<dbReference type="InterPro" id="IPR049391">
    <property type="entry name" value="FAS_pseudo-KR"/>
</dbReference>
<comment type="catalytic activity">
    <reaction evidence="33">
        <text>acetyl-CoA + n malonyl-CoA + 2n NADPH + 2n H(+) = a long-chain fatty acid + (n+1) CoA + n CO2 + 2n NADP(+).</text>
        <dbReference type="EC" id="2.3.1.85"/>
    </reaction>
</comment>
<evidence type="ECO:0000256" key="33">
    <source>
        <dbReference type="ARBA" id="ARBA00044883"/>
    </source>
</evidence>
<dbReference type="InterPro" id="IPR013968">
    <property type="entry name" value="PKS_KR"/>
</dbReference>
<dbReference type="GO" id="GO:0141148">
    <property type="term" value="F:enoyl-[acyl-carrier-protein] reductase (NADPH) activity"/>
    <property type="evidence" value="ECO:0007669"/>
    <property type="project" value="UniProtKB-EC"/>
</dbReference>
<evidence type="ECO:0000256" key="51">
    <source>
        <dbReference type="ARBA" id="ARBA00048650"/>
    </source>
</evidence>
<comment type="catalytic activity">
    <reaction evidence="56">
        <text>decanoyl-[ACP] + malonyl-[ACP] + H(+) = 3-oxododecanoyl-[ACP] + holo-[ACP] + CO2</text>
        <dbReference type="Rhea" id="RHEA:41868"/>
        <dbReference type="Rhea" id="RHEA-COMP:9623"/>
        <dbReference type="Rhea" id="RHEA-COMP:9640"/>
        <dbReference type="Rhea" id="RHEA-COMP:9641"/>
        <dbReference type="Rhea" id="RHEA-COMP:9685"/>
        <dbReference type="ChEBI" id="CHEBI:15378"/>
        <dbReference type="ChEBI" id="CHEBI:16526"/>
        <dbReference type="ChEBI" id="CHEBI:64479"/>
        <dbReference type="ChEBI" id="CHEBI:78449"/>
        <dbReference type="ChEBI" id="CHEBI:78468"/>
        <dbReference type="ChEBI" id="CHEBI:78469"/>
    </reaction>
    <physiologicalReaction direction="left-to-right" evidence="56">
        <dbReference type="Rhea" id="RHEA:41869"/>
    </physiologicalReaction>
</comment>
<evidence type="ECO:0000256" key="57">
    <source>
        <dbReference type="ARBA" id="ARBA00049171"/>
    </source>
</evidence>
<comment type="catalytic activity">
    <reaction evidence="43">
        <text>3-oxobutanoyl-[ACP] + NADPH + H(+) = (3R)-hydroxybutanoyl-[ACP] + NADP(+)</text>
        <dbReference type="Rhea" id="RHEA:41804"/>
        <dbReference type="Rhea" id="RHEA-COMP:9625"/>
        <dbReference type="Rhea" id="RHEA-COMP:9626"/>
        <dbReference type="ChEBI" id="CHEBI:15378"/>
        <dbReference type="ChEBI" id="CHEBI:57783"/>
        <dbReference type="ChEBI" id="CHEBI:58349"/>
        <dbReference type="ChEBI" id="CHEBI:78450"/>
        <dbReference type="ChEBI" id="CHEBI:78451"/>
    </reaction>
    <physiologicalReaction direction="left-to-right" evidence="43">
        <dbReference type="Rhea" id="RHEA:41805"/>
    </physiologicalReaction>
</comment>
<evidence type="ECO:0000256" key="36">
    <source>
        <dbReference type="ARBA" id="ARBA00047400"/>
    </source>
</evidence>
<evidence type="ECO:0000256" key="46">
    <source>
        <dbReference type="ARBA" id="ARBA00048281"/>
    </source>
</evidence>
<comment type="catalytic activity">
    <reaction evidence="63">
        <text>octanoyl-[ACP] + malonyl-[ACP] + H(+) = 3-oxodecanoyl-[ACP] + holo-[ACP] + CO2</text>
        <dbReference type="Rhea" id="RHEA:41852"/>
        <dbReference type="Rhea" id="RHEA-COMP:9623"/>
        <dbReference type="Rhea" id="RHEA-COMP:9636"/>
        <dbReference type="Rhea" id="RHEA-COMP:9637"/>
        <dbReference type="Rhea" id="RHEA-COMP:9685"/>
        <dbReference type="ChEBI" id="CHEBI:15378"/>
        <dbReference type="ChEBI" id="CHEBI:16526"/>
        <dbReference type="ChEBI" id="CHEBI:64479"/>
        <dbReference type="ChEBI" id="CHEBI:78449"/>
        <dbReference type="ChEBI" id="CHEBI:78463"/>
        <dbReference type="ChEBI" id="CHEBI:78464"/>
    </reaction>
    <physiologicalReaction direction="left-to-right" evidence="63">
        <dbReference type="Rhea" id="RHEA:41853"/>
    </physiologicalReaction>
</comment>
<evidence type="ECO:0000256" key="9">
    <source>
        <dbReference type="ARBA" id="ARBA00022516"/>
    </source>
</evidence>
<sequence length="2274" mass="252609">MHPSSSGIVISGISGRYPECNNVEEFADALLKKCRPSNYRRQADNCIATVCFAECIDAPHDMGKIPEINKFDAAFFGVHPKQSDCMDPRQRVLNETIYECIIDAGVYVGIGNFSSMEQMRVLKSDGYVNIGVNSGQAANRASYVFDFKGPSYIVDTACSSSMHALSNAYHDIKEGRTDAALVCATHLCLHPYETLEFNRLNMLSAEGRCRVFSRLRDGYVRAEAVVSIFLQREAASRRMYAHLLGASINSDGYKKEGITYPSNVQQSALIRETFAEAGVDPEDIAYAEAHGTGTPAGDPEELTSLVNVFCKNRRKPLLVGAVKTNMGHPEVASGLCSDLKKILNEIFKYSIRQQIVTENTPWNGGTVALNSFGFGGANSHAVMRSNAKAKTDTYKPPKHRLVQVSGRTEEAVNHFLDGVARNQHDDEFLALVDEIHKMNVEGHNFRGYTVLGDKPIRQIDRYSKKRPIWFIYSGMGSQWVGMGRDLMQIEVFRNTIKRCAAALKPYNIDLEDILTSTSPKTFDSIMNSFCAIIAVEVALTDVLYSLGIVPDYFAGHSLGEVGCAYADGQITPEQAILLAYSRGYGTVSCEIPEGLMAAVALSKEECEKILPEGVIVACCNGKKSVTISGPVKATADFVEKISNQGVFARKVNSGGIAFHSKDIREAGSLLYEFAKGVLPDPKPRTSRWVSTSVPEHSKHATWANYNSAEYHRNNFCKPVLFNKIYDQMADNAIVIEIGPHGLLQAILKRELGPNVTNISLVNRASDDNELFFLSSIGKIFLAGGQPNLRNFYRGVTFPVSRGTKMLSPLVKWDHSVDWFVPLWRNKDWFGKEVTVNLSDEKYSYYQGHNIDGRVLMPATGYLVAVWEVLAEMRMKSIEETPLVVEEVKFKRATSGNFEIFEGGSVVCTGRISTLKDVTGEFTNPERPTVPKSSYLPLSKADIYKECRLRRYMYDGIFQGIAECDVFGLQGRIEWHQKFTSFLDTMLHLTVIADAQRNLKLPTSMEKLVIDPVEHLKQVSQEKEIPIFYNQVLNTIKAGAIEIIGMESTIAPRRQQTQEEPVLETYDFVPYENTIRTKLDIDTALLVVLQIILQNCKGLIKTPKICEVSRNNSAELTDKIRKMSDKQAMTAVEYSTYNPNNSKGQSYDAIVLTEEVVDEVDVETILLSLADDGFVLYLGEFPKIEKARLQIVYQAVTEARSVYLLRHKCHFPSDYAVINVRNGDFEWLNKLVQLVKGHGKKVVYLFGQGEETSGVVGLVKCLLTEPNEVKFRAVLVEDENAEKFSVDDEFYREQLAKGLAFNVLKGGRWGTFAHLPLSPVDNREIGDAAVTILTPGDLSTLSWMQKSSNYFKPTSQSELVHVFYASLNFKDVMIATAKLQNHLDIPVPTVPDVVIGFEYAGVTLGGRRVMGLTQLEALSLQLQTDPTFTWDVPDSWTLEEAATVPCVYATCYYAMILRGKMQPGESILIHAGTGGIGLAAISIALSMGCTVYTTVGSQEKRDYLIKTFPRLKPENIGNSRNTTFRRMIMQRTNKRGVDLVLNSLSAELFQASLKCIANQGRFLEIGKMDFVNESPINSKLFLKDCSFHGIHLDNLFVVYSKVKQSVKDLLDEGIKKGVVKPLPRTVFDETEIENAFRFLSTGKHKGKVVIRLRKEDPAVVASPARTISAIPSVYFDPKKSYILIGGLGGISLELANWMIRRGATKIVLNSRRNVSNGYQSYCLKKWERFSGITVRINVDDTSSLEGARELVGEAKQLGPVGGVFNMALVLRDAIIENQTRENFKEVFKAKHAGGGNIGQSNYGMANSALERLCEKRKREGLPGLAIQWGPVGDVGYVANNVVGDQVFHQISSQNIYSCLHTLETFMLQETAVGSSTVLVGKGQAVSSGASKTPAEVTAHIMGIRNIDLIEKGVSLSQMGLDSLMVAEIKQTLYRNYQLEFSIDEIRNFTFDHLISMGKTEESAQPTAPESDGINGINGLPLVNSIISKETIIEFNRDSNSKKTIFLIHPIEGQVEILRPIASQLKSTVYGLQCTQEADCDSINDYARYFIRQMRSKQPAGPYTLCGYSYGAVLALEMGLQLESEGERVTVISIDGSPVYVKSTLRDGFVRQGKSMDKSKMAILTNFSAAFSNVDHEKVLTLLENTAGWEKQIKAVSDIISKETGLPSAEVSISADRFYKRCHAAYFYEPNGVLRGKLLLIRRENNEYISVDDYDLQKRSRTGWASYRAYASPGALAGSVCKQKVEVLKLKGDHRSILLGENTKTISEKINEILLE</sequence>
<protein>
    <recommendedName>
        <fullName evidence="7">Fatty acid synthase</fullName>
        <ecNumber evidence="5">1.1.1.100</ecNumber>
        <ecNumber evidence="2">1.3.1.39</ecNumber>
        <ecNumber evidence="6">2.3.1.41</ecNumber>
        <ecNumber evidence="4">2.3.1.85</ecNumber>
        <ecNumber evidence="3">3.1.2.14</ecNumber>
    </recommendedName>
</protein>
<evidence type="ECO:0000256" key="6">
    <source>
        <dbReference type="ARBA" id="ARBA00013191"/>
    </source>
</evidence>
<comment type="catalytic activity">
    <reaction evidence="39">
        <text>(2E)-butenoyl-[ACP] + NADPH + H(+) = butanoyl-[ACP] + NADP(+)</text>
        <dbReference type="Rhea" id="RHEA:41812"/>
        <dbReference type="Rhea" id="RHEA-COMP:9627"/>
        <dbReference type="Rhea" id="RHEA-COMP:9628"/>
        <dbReference type="ChEBI" id="CHEBI:15378"/>
        <dbReference type="ChEBI" id="CHEBI:57783"/>
        <dbReference type="ChEBI" id="CHEBI:58349"/>
        <dbReference type="ChEBI" id="CHEBI:78453"/>
        <dbReference type="ChEBI" id="CHEBI:78454"/>
    </reaction>
    <physiologicalReaction direction="left-to-right" evidence="39">
        <dbReference type="Rhea" id="RHEA:41813"/>
    </physiologicalReaction>
</comment>
<dbReference type="Gene3D" id="1.10.1200.10">
    <property type="entry name" value="ACP-like"/>
    <property type="match status" value="1"/>
</dbReference>
<evidence type="ECO:0000256" key="37">
    <source>
        <dbReference type="ARBA" id="ARBA00047440"/>
    </source>
</evidence>
<comment type="catalytic activity">
    <reaction evidence="59">
        <text>3-oxohexadecanoyl-[ACP] + NADPH + H(+) = (3R)-hydroxyhexadecanoyl-[ACP] + NADP(+)</text>
        <dbReference type="Rhea" id="RHEA:41904"/>
        <dbReference type="Rhea" id="RHEA-COMP:9649"/>
        <dbReference type="Rhea" id="RHEA-COMP:9650"/>
        <dbReference type="ChEBI" id="CHEBI:15378"/>
        <dbReference type="ChEBI" id="CHEBI:57783"/>
        <dbReference type="ChEBI" id="CHEBI:58349"/>
        <dbReference type="ChEBI" id="CHEBI:78478"/>
        <dbReference type="ChEBI" id="CHEBI:78480"/>
    </reaction>
    <physiologicalReaction direction="left-to-right" evidence="59">
        <dbReference type="Rhea" id="RHEA:41905"/>
    </physiologicalReaction>
</comment>
<dbReference type="Gene3D" id="3.10.129.110">
    <property type="entry name" value="Polyketide synthase dehydratase"/>
    <property type="match status" value="1"/>
</dbReference>
<evidence type="ECO:0000256" key="59">
    <source>
        <dbReference type="ARBA" id="ARBA00049414"/>
    </source>
</evidence>
<evidence type="ECO:0000256" key="47">
    <source>
        <dbReference type="ARBA" id="ARBA00048289"/>
    </source>
</evidence>
<evidence type="ECO:0000256" key="56">
    <source>
        <dbReference type="ARBA" id="ARBA00049109"/>
    </source>
</evidence>
<keyword evidence="11" id="KW-0808">Transferase</keyword>
<gene>
    <name evidence="65" type="ORF">NQ318_011221</name>
</gene>
<comment type="catalytic activity">
    <reaction evidence="54">
        <text>3-oxotetradecanoyl-[ACP] + NADPH + H(+) = (3R)-hydroxytetradecanoyl-[ACP] + NADP(+)</text>
        <dbReference type="Rhea" id="RHEA:41888"/>
        <dbReference type="Rhea" id="RHEA-COMP:9645"/>
        <dbReference type="Rhea" id="RHEA-COMP:9646"/>
        <dbReference type="ChEBI" id="CHEBI:15378"/>
        <dbReference type="ChEBI" id="CHEBI:57783"/>
        <dbReference type="ChEBI" id="CHEBI:58349"/>
        <dbReference type="ChEBI" id="CHEBI:78473"/>
        <dbReference type="ChEBI" id="CHEBI:78474"/>
    </reaction>
    <physiologicalReaction direction="left-to-right" evidence="54">
        <dbReference type="Rhea" id="RHEA:41889"/>
    </physiologicalReaction>
</comment>
<dbReference type="InterPro" id="IPR042104">
    <property type="entry name" value="PKS_dehydratase_sf"/>
</dbReference>
<dbReference type="EC" id="2.3.1.41" evidence="6"/>
<evidence type="ECO:0000256" key="18">
    <source>
        <dbReference type="ARBA" id="ARBA00023002"/>
    </source>
</evidence>
<evidence type="ECO:0000256" key="16">
    <source>
        <dbReference type="ARBA" id="ARBA00022898"/>
    </source>
</evidence>
<evidence type="ECO:0000256" key="50">
    <source>
        <dbReference type="ARBA" id="ARBA00048571"/>
    </source>
</evidence>
<evidence type="ECO:0000256" key="45">
    <source>
        <dbReference type="ARBA" id="ARBA00048051"/>
    </source>
</evidence>
<keyword evidence="14" id="KW-0276">Fatty acid metabolism</keyword>
<comment type="catalytic activity">
    <reaction evidence="31">
        <text>(3R)-hydroxybutanoyl-[ACP] = (2E)-butenoyl-[ACP] + H2O</text>
        <dbReference type="Rhea" id="RHEA:41808"/>
        <dbReference type="Rhea" id="RHEA-COMP:9626"/>
        <dbReference type="Rhea" id="RHEA-COMP:9627"/>
        <dbReference type="ChEBI" id="CHEBI:15377"/>
        <dbReference type="ChEBI" id="CHEBI:78451"/>
        <dbReference type="ChEBI" id="CHEBI:78453"/>
    </reaction>
    <physiologicalReaction direction="left-to-right" evidence="31">
        <dbReference type="Rhea" id="RHEA:41809"/>
    </physiologicalReaction>
</comment>
<evidence type="ECO:0000256" key="30">
    <source>
        <dbReference type="ARBA" id="ARBA00023401"/>
    </source>
</evidence>
<comment type="catalytic activity">
    <reaction evidence="42">
        <text>(2E)-hexenoyl-[ACP] + NADPH + H(+) = hexanoyl-[ACP] + NADP(+)</text>
        <dbReference type="Rhea" id="RHEA:41832"/>
        <dbReference type="Rhea" id="RHEA-COMP:9631"/>
        <dbReference type="Rhea" id="RHEA-COMP:9632"/>
        <dbReference type="ChEBI" id="CHEBI:15378"/>
        <dbReference type="ChEBI" id="CHEBI:57783"/>
        <dbReference type="ChEBI" id="CHEBI:58349"/>
        <dbReference type="ChEBI" id="CHEBI:78458"/>
        <dbReference type="ChEBI" id="CHEBI:78459"/>
    </reaction>
    <physiologicalReaction direction="left-to-right" evidence="42">
        <dbReference type="Rhea" id="RHEA:41833"/>
    </physiologicalReaction>
</comment>
<dbReference type="SMART" id="SM00822">
    <property type="entry name" value="PKS_KR"/>
    <property type="match status" value="1"/>
</dbReference>
<keyword evidence="12" id="KW-0702">S-nitrosylation</keyword>
<comment type="catalytic activity">
    <reaction evidence="49">
        <text>a fatty acyl-[ACP] + malonyl-[ACP] + H(+) = a 3-oxoacyl-[ACP] + holo-[ACP] + CO2</text>
        <dbReference type="Rhea" id="RHEA:22836"/>
        <dbReference type="Rhea" id="RHEA-COMP:9623"/>
        <dbReference type="Rhea" id="RHEA-COMP:9685"/>
        <dbReference type="Rhea" id="RHEA-COMP:9916"/>
        <dbReference type="Rhea" id="RHEA-COMP:14125"/>
        <dbReference type="ChEBI" id="CHEBI:15378"/>
        <dbReference type="ChEBI" id="CHEBI:16526"/>
        <dbReference type="ChEBI" id="CHEBI:64479"/>
        <dbReference type="ChEBI" id="CHEBI:78449"/>
        <dbReference type="ChEBI" id="CHEBI:78776"/>
        <dbReference type="ChEBI" id="CHEBI:138651"/>
        <dbReference type="EC" id="2.3.1.41"/>
    </reaction>
    <physiologicalReaction direction="left-to-right" evidence="49">
        <dbReference type="Rhea" id="RHEA:22837"/>
    </physiologicalReaction>
</comment>
<evidence type="ECO:0000256" key="29">
    <source>
        <dbReference type="ARBA" id="ARBA00023399"/>
    </source>
</evidence>
<dbReference type="InterPro" id="IPR020841">
    <property type="entry name" value="PKS_Beta-ketoAc_synthase_dom"/>
</dbReference>
<comment type="catalytic activity">
    <reaction evidence="46">
        <text>(2E)-dodecenoyl-[ACP] + NADPH + H(+) = dodecanoyl-[ACP] + NADP(+)</text>
        <dbReference type="Rhea" id="RHEA:41880"/>
        <dbReference type="Rhea" id="RHEA-COMP:9643"/>
        <dbReference type="Rhea" id="RHEA-COMP:9644"/>
        <dbReference type="ChEBI" id="CHEBI:15378"/>
        <dbReference type="ChEBI" id="CHEBI:57783"/>
        <dbReference type="ChEBI" id="CHEBI:58349"/>
        <dbReference type="ChEBI" id="CHEBI:65264"/>
        <dbReference type="ChEBI" id="CHEBI:78472"/>
    </reaction>
    <physiologicalReaction direction="left-to-right" evidence="46">
        <dbReference type="Rhea" id="RHEA:41881"/>
    </physiologicalReaction>
</comment>
<evidence type="ECO:0000256" key="20">
    <source>
        <dbReference type="ARBA" id="ARBA00023098"/>
    </source>
</evidence>
<evidence type="ECO:0000256" key="21">
    <source>
        <dbReference type="ARBA" id="ARBA00023160"/>
    </source>
</evidence>
<dbReference type="SMART" id="SM00827">
    <property type="entry name" value="PKS_AT"/>
    <property type="match status" value="1"/>
</dbReference>
<evidence type="ECO:0000256" key="19">
    <source>
        <dbReference type="ARBA" id="ARBA00023027"/>
    </source>
</evidence>
<comment type="catalytic activity">
    <reaction evidence="27">
        <text>a (3R)-hydroxyacyl-[ACP] = a (2E)-enoyl-[ACP] + H2O</text>
        <dbReference type="Rhea" id="RHEA:13097"/>
        <dbReference type="Rhea" id="RHEA-COMP:9925"/>
        <dbReference type="Rhea" id="RHEA-COMP:9945"/>
        <dbReference type="ChEBI" id="CHEBI:15377"/>
        <dbReference type="ChEBI" id="CHEBI:78784"/>
        <dbReference type="ChEBI" id="CHEBI:78827"/>
        <dbReference type="EC" id="4.2.1.59"/>
    </reaction>
    <physiologicalReaction direction="left-to-right" evidence="27">
        <dbReference type="Rhea" id="RHEA:13098"/>
    </physiologicalReaction>
</comment>
<evidence type="ECO:0000256" key="34">
    <source>
        <dbReference type="ARBA" id="ARBA00047300"/>
    </source>
</evidence>
<comment type="catalytic activity">
    <reaction evidence="36">
        <text>a (3R)-hydroxyacyl-[ACP] + NADP(+) = a 3-oxoacyl-[ACP] + NADPH + H(+)</text>
        <dbReference type="Rhea" id="RHEA:17397"/>
        <dbReference type="Rhea" id="RHEA-COMP:9916"/>
        <dbReference type="Rhea" id="RHEA-COMP:9945"/>
        <dbReference type="ChEBI" id="CHEBI:15378"/>
        <dbReference type="ChEBI" id="CHEBI:57783"/>
        <dbReference type="ChEBI" id="CHEBI:58349"/>
        <dbReference type="ChEBI" id="CHEBI:78776"/>
        <dbReference type="ChEBI" id="CHEBI:78827"/>
        <dbReference type="EC" id="1.1.1.100"/>
    </reaction>
    <physiologicalReaction direction="right-to-left" evidence="36">
        <dbReference type="Rhea" id="RHEA:17399"/>
    </physiologicalReaction>
</comment>
<dbReference type="FunFam" id="3.40.50.720:FF:000209">
    <property type="entry name" value="Polyketide synthase Pks12"/>
    <property type="match status" value="1"/>
</dbReference>
<dbReference type="Proteomes" id="UP001162162">
    <property type="component" value="Unassembled WGS sequence"/>
</dbReference>
<dbReference type="SUPFAM" id="SSF53901">
    <property type="entry name" value="Thiolase-like"/>
    <property type="match status" value="1"/>
</dbReference>
<evidence type="ECO:0000256" key="2">
    <source>
        <dbReference type="ARBA" id="ARBA00012004"/>
    </source>
</evidence>
<keyword evidence="15" id="KW-0521">NADP</keyword>
<evidence type="ECO:0000256" key="48">
    <source>
        <dbReference type="ARBA" id="ARBA00048420"/>
    </source>
</evidence>
<evidence type="ECO:0000256" key="39">
    <source>
        <dbReference type="ARBA" id="ARBA00047500"/>
    </source>
</evidence>
<dbReference type="EC" id="1.3.1.39" evidence="2"/>
<dbReference type="SMART" id="SM00829">
    <property type="entry name" value="PKS_ER"/>
    <property type="match status" value="1"/>
</dbReference>
<keyword evidence="13" id="KW-0378">Hydrolase</keyword>
<comment type="catalytic activity">
    <reaction evidence="62">
        <text>(2E)-decenoyl-[ACP] + NADPH + H(+) = decanoyl-[ACP] + NADP(+)</text>
        <dbReference type="Rhea" id="RHEA:41864"/>
        <dbReference type="Rhea" id="RHEA-COMP:9639"/>
        <dbReference type="Rhea" id="RHEA-COMP:9640"/>
        <dbReference type="ChEBI" id="CHEBI:15378"/>
        <dbReference type="ChEBI" id="CHEBI:57783"/>
        <dbReference type="ChEBI" id="CHEBI:58349"/>
        <dbReference type="ChEBI" id="CHEBI:78467"/>
        <dbReference type="ChEBI" id="CHEBI:78468"/>
    </reaction>
    <physiologicalReaction direction="left-to-right" evidence="62">
        <dbReference type="Rhea" id="RHEA:41865"/>
    </physiologicalReaction>
</comment>
<keyword evidence="10" id="KW-0597">Phosphoprotein</keyword>
<keyword evidence="22" id="KW-0511">Multifunctional enzyme</keyword>
<evidence type="ECO:0000256" key="40">
    <source>
        <dbReference type="ARBA" id="ARBA00047578"/>
    </source>
</evidence>
<comment type="catalytic activity">
    <reaction evidence="50">
        <text>3-oxohexanoyl-[ACP] + NADPH + H(+) = (3R)-hydroxyhexanoyl-[ACP] + NADP(+)</text>
        <dbReference type="Rhea" id="RHEA:41824"/>
        <dbReference type="Rhea" id="RHEA-COMP:9629"/>
        <dbReference type="Rhea" id="RHEA-COMP:9630"/>
        <dbReference type="ChEBI" id="CHEBI:15378"/>
        <dbReference type="ChEBI" id="CHEBI:57783"/>
        <dbReference type="ChEBI" id="CHEBI:58349"/>
        <dbReference type="ChEBI" id="CHEBI:78456"/>
        <dbReference type="ChEBI" id="CHEBI:78457"/>
    </reaction>
    <physiologicalReaction direction="left-to-right" evidence="50">
        <dbReference type="Rhea" id="RHEA:41825"/>
    </physiologicalReaction>
</comment>
<dbReference type="GO" id="GO:0019171">
    <property type="term" value="F:(3R)-hydroxyacyl-[acyl-carrier-protein] dehydratase activity"/>
    <property type="evidence" value="ECO:0007669"/>
    <property type="project" value="UniProtKB-EC"/>
</dbReference>
<dbReference type="InterPro" id="IPR016035">
    <property type="entry name" value="Acyl_Trfase/lysoPLipase"/>
</dbReference>
<comment type="catalytic activity">
    <reaction evidence="29">
        <text>(3R)-hydroxyoctadecanoyl-[ACP] = (2E)-octadecenoyl-[ACP] + H2O</text>
        <dbReference type="Rhea" id="RHEA:41924"/>
        <dbReference type="Rhea" id="RHEA-COMP:9654"/>
        <dbReference type="Rhea" id="RHEA-COMP:9655"/>
        <dbReference type="ChEBI" id="CHEBI:15377"/>
        <dbReference type="ChEBI" id="CHEBI:78488"/>
        <dbReference type="ChEBI" id="CHEBI:78489"/>
    </reaction>
    <physiologicalReaction direction="left-to-right" evidence="29">
        <dbReference type="Rhea" id="RHEA:41925"/>
    </physiologicalReaction>
</comment>
<dbReference type="SUPFAM" id="SSF50129">
    <property type="entry name" value="GroES-like"/>
    <property type="match status" value="1"/>
</dbReference>
<evidence type="ECO:0000256" key="24">
    <source>
        <dbReference type="ARBA" id="ARBA00023351"/>
    </source>
</evidence>
<evidence type="ECO:0000256" key="17">
    <source>
        <dbReference type="ARBA" id="ARBA00022990"/>
    </source>
</evidence>
<dbReference type="SMART" id="SM00825">
    <property type="entry name" value="PKS_KS"/>
    <property type="match status" value="1"/>
</dbReference>
<dbReference type="InterPro" id="IPR032821">
    <property type="entry name" value="PKS_assoc"/>
</dbReference>
<keyword evidence="20" id="KW-0443">Lipid metabolism</keyword>
<evidence type="ECO:0000256" key="62">
    <source>
        <dbReference type="ARBA" id="ARBA00049521"/>
    </source>
</evidence>
<evidence type="ECO:0000256" key="4">
    <source>
        <dbReference type="ARBA" id="ARBA00012873"/>
    </source>
</evidence>
<evidence type="ECO:0000256" key="13">
    <source>
        <dbReference type="ARBA" id="ARBA00022801"/>
    </source>
</evidence>
<dbReference type="GO" id="GO:0004315">
    <property type="term" value="F:3-oxoacyl-[acyl-carrier-protein] synthase activity"/>
    <property type="evidence" value="ECO:0007669"/>
    <property type="project" value="UniProtKB-EC"/>
</dbReference>
<dbReference type="GO" id="GO:0006633">
    <property type="term" value="P:fatty acid biosynthetic process"/>
    <property type="evidence" value="ECO:0007669"/>
    <property type="project" value="UniProtKB-KW"/>
</dbReference>
<dbReference type="Pfam" id="PF21149">
    <property type="entry name" value="FAS_pseudo-KR"/>
    <property type="match status" value="1"/>
</dbReference>
<evidence type="ECO:0000256" key="3">
    <source>
        <dbReference type="ARBA" id="ARBA00012480"/>
    </source>
</evidence>
<evidence type="ECO:0000256" key="35">
    <source>
        <dbReference type="ARBA" id="ARBA00047394"/>
    </source>
</evidence>
<comment type="catalytic activity">
    <reaction evidence="23">
        <text>(3R)-hydroxyoctanoyl-[ACP] = (2E)-octenoyl-[ACP] + H2O</text>
        <dbReference type="Rhea" id="RHEA:41844"/>
        <dbReference type="Rhea" id="RHEA-COMP:9634"/>
        <dbReference type="Rhea" id="RHEA-COMP:9635"/>
        <dbReference type="ChEBI" id="CHEBI:15377"/>
        <dbReference type="ChEBI" id="CHEBI:78461"/>
        <dbReference type="ChEBI" id="CHEBI:78462"/>
    </reaction>
    <physiologicalReaction direction="left-to-right" evidence="23">
        <dbReference type="Rhea" id="RHEA:41845"/>
    </physiologicalReaction>
</comment>
<dbReference type="InterPro" id="IPR001031">
    <property type="entry name" value="Thioesterase"/>
</dbReference>
<comment type="catalytic activity">
    <reaction evidence="28">
        <text>(3R)-hydroxytetradecanoyl-[ACP] = (2E)-tetradecenoyl-[ACP] + H2O</text>
        <dbReference type="Rhea" id="RHEA:41892"/>
        <dbReference type="Rhea" id="RHEA-COMP:9646"/>
        <dbReference type="Rhea" id="RHEA-COMP:9647"/>
        <dbReference type="ChEBI" id="CHEBI:15377"/>
        <dbReference type="ChEBI" id="CHEBI:78474"/>
        <dbReference type="ChEBI" id="CHEBI:78475"/>
    </reaction>
    <physiologicalReaction direction="left-to-right" evidence="28">
        <dbReference type="Rhea" id="RHEA:41893"/>
    </physiologicalReaction>
</comment>
<comment type="catalytic activity">
    <reaction evidence="52">
        <text>holo-[ACP] + acetyl-CoA = acetyl-[ACP] + CoA</text>
        <dbReference type="Rhea" id="RHEA:41788"/>
        <dbReference type="Rhea" id="RHEA-COMP:9621"/>
        <dbReference type="Rhea" id="RHEA-COMP:9685"/>
        <dbReference type="ChEBI" id="CHEBI:57287"/>
        <dbReference type="ChEBI" id="CHEBI:57288"/>
        <dbReference type="ChEBI" id="CHEBI:64479"/>
        <dbReference type="ChEBI" id="CHEBI:78446"/>
        <dbReference type="EC" id="2.3.1.38"/>
    </reaction>
    <physiologicalReaction direction="left-to-right" evidence="52">
        <dbReference type="Rhea" id="RHEA:41789"/>
    </physiologicalReaction>
</comment>
<dbReference type="InterPro" id="IPR011032">
    <property type="entry name" value="GroES-like_sf"/>
</dbReference>
<comment type="catalytic activity">
    <reaction evidence="48">
        <text>(2E)-octenoyl-[ACP] + NADPH + H(+) = octanoyl-[ACP] + NADP(+)</text>
        <dbReference type="Rhea" id="RHEA:41848"/>
        <dbReference type="Rhea" id="RHEA-COMP:9635"/>
        <dbReference type="Rhea" id="RHEA-COMP:9636"/>
        <dbReference type="ChEBI" id="CHEBI:15378"/>
        <dbReference type="ChEBI" id="CHEBI:57783"/>
        <dbReference type="ChEBI" id="CHEBI:58349"/>
        <dbReference type="ChEBI" id="CHEBI:78462"/>
        <dbReference type="ChEBI" id="CHEBI:78463"/>
    </reaction>
    <physiologicalReaction direction="left-to-right" evidence="48">
        <dbReference type="Rhea" id="RHEA:41849"/>
    </physiologicalReaction>
</comment>
<keyword evidence="18" id="KW-0560">Oxidoreductase</keyword>
<accession>A0AAV8YID8</accession>
<dbReference type="SUPFAM" id="SSF55048">
    <property type="entry name" value="Probable ACP-binding domain of malonyl-CoA ACP transacylase"/>
    <property type="match status" value="1"/>
</dbReference>
<evidence type="ECO:0000256" key="52">
    <source>
        <dbReference type="ARBA" id="ARBA00048691"/>
    </source>
</evidence>
<dbReference type="SUPFAM" id="SSF51735">
    <property type="entry name" value="NAD(P)-binding Rossmann-fold domains"/>
    <property type="match status" value="2"/>
</dbReference>
<evidence type="ECO:0000313" key="65">
    <source>
        <dbReference type="EMBL" id="KAJ8950730.1"/>
    </source>
</evidence>
<keyword evidence="9" id="KW-0444">Lipid biosynthesis</keyword>
<comment type="catalytic activity">
    <reaction evidence="47">
        <text>tetradecanoyl-[ACP] + H2O = tetradecanoate + holo-[ACP] + H(+)</text>
        <dbReference type="Rhea" id="RHEA:30123"/>
        <dbReference type="Rhea" id="RHEA-COMP:9648"/>
        <dbReference type="Rhea" id="RHEA-COMP:9685"/>
        <dbReference type="ChEBI" id="CHEBI:15377"/>
        <dbReference type="ChEBI" id="CHEBI:15378"/>
        <dbReference type="ChEBI" id="CHEBI:30807"/>
        <dbReference type="ChEBI" id="CHEBI:64479"/>
        <dbReference type="ChEBI" id="CHEBI:78477"/>
        <dbReference type="EC" id="3.1.2.14"/>
    </reaction>
    <physiologicalReaction direction="left-to-right" evidence="47">
        <dbReference type="Rhea" id="RHEA:30124"/>
    </physiologicalReaction>
</comment>
<dbReference type="GO" id="GO:0016297">
    <property type="term" value="F:fatty acyl-[ACP] hydrolase activity"/>
    <property type="evidence" value="ECO:0007669"/>
    <property type="project" value="UniProtKB-EC"/>
</dbReference>
<evidence type="ECO:0000256" key="1">
    <source>
        <dbReference type="ARBA" id="ARBA00005189"/>
    </source>
</evidence>
<comment type="pathway">
    <text evidence="1">Lipid metabolism.</text>
</comment>
<comment type="caution">
    <text evidence="65">The sequence shown here is derived from an EMBL/GenBank/DDBJ whole genome shotgun (WGS) entry which is preliminary data.</text>
</comment>
<comment type="catalytic activity">
    <reaction evidence="35">
        <text>hexanoyl-[ACP] + malonyl-[ACP] + H(+) = 3-oxooctanoyl-[ACP] + holo-[ACP] + CO2</text>
        <dbReference type="Rhea" id="RHEA:41836"/>
        <dbReference type="Rhea" id="RHEA-COMP:9623"/>
        <dbReference type="Rhea" id="RHEA-COMP:9632"/>
        <dbReference type="Rhea" id="RHEA-COMP:9633"/>
        <dbReference type="Rhea" id="RHEA-COMP:9685"/>
        <dbReference type="ChEBI" id="CHEBI:15378"/>
        <dbReference type="ChEBI" id="CHEBI:16526"/>
        <dbReference type="ChEBI" id="CHEBI:64479"/>
        <dbReference type="ChEBI" id="CHEBI:78449"/>
        <dbReference type="ChEBI" id="CHEBI:78459"/>
        <dbReference type="ChEBI" id="CHEBI:78460"/>
    </reaction>
    <physiologicalReaction direction="left-to-right" evidence="35">
        <dbReference type="Rhea" id="RHEA:41837"/>
    </physiologicalReaction>
</comment>
<dbReference type="SUPFAM" id="SSF47336">
    <property type="entry name" value="ACP-like"/>
    <property type="match status" value="1"/>
</dbReference>
<evidence type="ECO:0000256" key="63">
    <source>
        <dbReference type="ARBA" id="ARBA00049533"/>
    </source>
</evidence>
<dbReference type="GO" id="GO:0004312">
    <property type="term" value="F:fatty acid synthase activity"/>
    <property type="evidence" value="ECO:0007669"/>
    <property type="project" value="UniProtKB-EC"/>
</dbReference>
<comment type="catalytic activity">
    <reaction evidence="57">
        <text>(2E)-tetradecenoyl-[ACP] + NADPH + H(+) = tetradecanoyl-[ACP] + NADP(+)</text>
        <dbReference type="Rhea" id="RHEA:41896"/>
        <dbReference type="Rhea" id="RHEA-COMP:9647"/>
        <dbReference type="Rhea" id="RHEA-COMP:9648"/>
        <dbReference type="ChEBI" id="CHEBI:15378"/>
        <dbReference type="ChEBI" id="CHEBI:57783"/>
        <dbReference type="ChEBI" id="CHEBI:58349"/>
        <dbReference type="ChEBI" id="CHEBI:78475"/>
        <dbReference type="ChEBI" id="CHEBI:78477"/>
    </reaction>
    <physiologicalReaction direction="left-to-right" evidence="57">
        <dbReference type="Rhea" id="RHEA:41897"/>
    </physiologicalReaction>
</comment>
<evidence type="ECO:0000256" key="49">
    <source>
        <dbReference type="ARBA" id="ARBA00048506"/>
    </source>
</evidence>
<dbReference type="SUPFAM" id="SSF53474">
    <property type="entry name" value="alpha/beta-Hydrolases"/>
    <property type="match status" value="1"/>
</dbReference>
<dbReference type="InterPro" id="IPR057326">
    <property type="entry name" value="KR_dom"/>
</dbReference>
<keyword evidence="16" id="KW-0663">Pyridoxal phosphate</keyword>
<dbReference type="InterPro" id="IPR036736">
    <property type="entry name" value="ACP-like_sf"/>
</dbReference>
<dbReference type="InterPro" id="IPR014043">
    <property type="entry name" value="Acyl_transferase_dom"/>
</dbReference>
<comment type="catalytic activity">
    <reaction evidence="25">
        <text>(3R)-hydroxyhexanoyl-[ACP] = (2E)-hexenoyl-[ACP] + H2O</text>
        <dbReference type="Rhea" id="RHEA:41828"/>
        <dbReference type="Rhea" id="RHEA-COMP:9630"/>
        <dbReference type="Rhea" id="RHEA-COMP:9631"/>
        <dbReference type="ChEBI" id="CHEBI:15377"/>
        <dbReference type="ChEBI" id="CHEBI:78457"/>
        <dbReference type="ChEBI" id="CHEBI:78458"/>
    </reaction>
    <physiologicalReaction direction="left-to-right" evidence="25">
        <dbReference type="Rhea" id="RHEA:41829"/>
    </physiologicalReaction>
</comment>
<dbReference type="InterPro" id="IPR020843">
    <property type="entry name" value="ER"/>
</dbReference>
<dbReference type="Pfam" id="PF00975">
    <property type="entry name" value="Thioesterase"/>
    <property type="match status" value="1"/>
</dbReference>
<keyword evidence="19" id="KW-0520">NAD</keyword>
<organism evidence="65 66">
    <name type="scientific">Aromia moschata</name>
    <dbReference type="NCBI Taxonomy" id="1265417"/>
    <lineage>
        <taxon>Eukaryota</taxon>
        <taxon>Metazoa</taxon>
        <taxon>Ecdysozoa</taxon>
        <taxon>Arthropoda</taxon>
        <taxon>Hexapoda</taxon>
        <taxon>Insecta</taxon>
        <taxon>Pterygota</taxon>
        <taxon>Neoptera</taxon>
        <taxon>Endopterygota</taxon>
        <taxon>Coleoptera</taxon>
        <taxon>Polyphaga</taxon>
        <taxon>Cucujiformia</taxon>
        <taxon>Chrysomeloidea</taxon>
        <taxon>Cerambycidae</taxon>
        <taxon>Cerambycinae</taxon>
        <taxon>Callichromatini</taxon>
        <taxon>Aromia</taxon>
    </lineage>
</organism>
<dbReference type="Gene3D" id="3.40.366.10">
    <property type="entry name" value="Malonyl-Coenzyme A Acyl Carrier Protein, domain 2"/>
    <property type="match status" value="1"/>
</dbReference>
<dbReference type="Pfam" id="PF00698">
    <property type="entry name" value="Acyl_transf_1"/>
    <property type="match status" value="1"/>
</dbReference>
<evidence type="ECO:0000256" key="26">
    <source>
        <dbReference type="ARBA" id="ARBA00023388"/>
    </source>
</evidence>
<dbReference type="Gene3D" id="3.40.50.1820">
    <property type="entry name" value="alpha/beta hydrolase"/>
    <property type="match status" value="1"/>
</dbReference>
<dbReference type="PROSITE" id="PS52004">
    <property type="entry name" value="KS3_2"/>
    <property type="match status" value="1"/>
</dbReference>
<comment type="catalytic activity">
    <reaction evidence="60">
        <text>3-oxooctanoyl-[ACP] + NADPH + H(+) = (3R)-hydroxyoctanoyl-[ACP] + NADP(+)</text>
        <dbReference type="Rhea" id="RHEA:41840"/>
        <dbReference type="Rhea" id="RHEA-COMP:9633"/>
        <dbReference type="Rhea" id="RHEA-COMP:9634"/>
        <dbReference type="ChEBI" id="CHEBI:15378"/>
        <dbReference type="ChEBI" id="CHEBI:57783"/>
        <dbReference type="ChEBI" id="CHEBI:58349"/>
        <dbReference type="ChEBI" id="CHEBI:78460"/>
        <dbReference type="ChEBI" id="CHEBI:78461"/>
    </reaction>
    <physiologicalReaction direction="left-to-right" evidence="60">
        <dbReference type="Rhea" id="RHEA:41841"/>
    </physiologicalReaction>
</comment>
<evidence type="ECO:0000256" key="43">
    <source>
        <dbReference type="ARBA" id="ARBA00047953"/>
    </source>
</evidence>
<evidence type="ECO:0000256" key="8">
    <source>
        <dbReference type="ARBA" id="ARBA00022450"/>
    </source>
</evidence>
<dbReference type="CDD" id="cd00833">
    <property type="entry name" value="PKS"/>
    <property type="match status" value="1"/>
</dbReference>
<name>A0AAV8YID8_9CUCU</name>